<evidence type="ECO:0000256" key="1">
    <source>
        <dbReference type="SAM" id="MobiDB-lite"/>
    </source>
</evidence>
<feature type="compositionally biased region" description="Low complexity" evidence="1">
    <location>
        <begin position="672"/>
        <end position="707"/>
    </location>
</feature>
<evidence type="ECO:0000313" key="3">
    <source>
        <dbReference type="EMBL" id="KAG0270664.1"/>
    </source>
</evidence>
<organism evidence="3 4">
    <name type="scientific">Actinomortierella ambigua</name>
    <dbReference type="NCBI Taxonomy" id="1343610"/>
    <lineage>
        <taxon>Eukaryota</taxon>
        <taxon>Fungi</taxon>
        <taxon>Fungi incertae sedis</taxon>
        <taxon>Mucoromycota</taxon>
        <taxon>Mortierellomycotina</taxon>
        <taxon>Mortierellomycetes</taxon>
        <taxon>Mortierellales</taxon>
        <taxon>Mortierellaceae</taxon>
        <taxon>Actinomortierella</taxon>
    </lineage>
</organism>
<feature type="compositionally biased region" description="Basic residues" evidence="1">
    <location>
        <begin position="31"/>
        <end position="44"/>
    </location>
</feature>
<feature type="compositionally biased region" description="Polar residues" evidence="1">
    <location>
        <begin position="651"/>
        <end position="671"/>
    </location>
</feature>
<feature type="compositionally biased region" description="Basic and acidic residues" evidence="1">
    <location>
        <begin position="455"/>
        <end position="475"/>
    </location>
</feature>
<dbReference type="PROSITE" id="PS50097">
    <property type="entry name" value="BTB"/>
    <property type="match status" value="1"/>
</dbReference>
<feature type="compositionally biased region" description="Low complexity" evidence="1">
    <location>
        <begin position="443"/>
        <end position="453"/>
    </location>
</feature>
<feature type="domain" description="BTB" evidence="2">
    <location>
        <begin position="486"/>
        <end position="549"/>
    </location>
</feature>
<dbReference type="OrthoDB" id="2442882at2759"/>
<keyword evidence="4" id="KW-1185">Reference proteome</keyword>
<feature type="compositionally biased region" description="Basic residues" evidence="1">
    <location>
        <begin position="167"/>
        <end position="195"/>
    </location>
</feature>
<feature type="region of interest" description="Disordered" evidence="1">
    <location>
        <begin position="319"/>
        <end position="479"/>
    </location>
</feature>
<sequence>MNNGNAAKSAPSFYAKSSAASYPLPQDHSIPHHQYHHIHHHHPLQQRTDGSTMHRSRVIDHSVHRPCEEGINIAVRISEVQRSPQGVELVSSSSYPGHWPWSITVKATSFANTLAIQIGRARRDVDGDHHSSGGDGEFVPRTGWRNALLFPTTAAIQQQQQQQGHGHGLHAGHHHHHQHHHQHPHHHQHHHHHHHQAEADDNESDDSDEGEDDPPVENMNMPALMGAIRRGDLRLPFDPNRYRYISIYSPLRQAEVISREYLSIQASDVKEHSFYHFQVWFSSALRIPRLVSSSLSRLQQSMLRLRKDSASANVCIRLVDPEDEDQDQGEPGTGGTSGGQSTDGSGEASNTLYDGRKDSKNQKKSPQFPDRCFSESSAARNEVTPEHDAVASQGTRKRSNVQKSDGVEGSAPAEDKQGGDSMGKKKARYEKDTSASLESLNHPTSPSTSTTLSDDQSKPLTPDKQETRADNHDIDPENSDEEEVVVFAHKSILEGDAFFNRLLSGGFHEAVPDNNGMHIITLSREFFPTRQVIDTILDFVYAEVITVDLLQPLYDHGLVSSTKDWHQYQHQRLRRDDGLPEPVARPHLPNPFAFSSDRIKANVFQCSHGLNALEIAKVARCPTRVLHEARQATDADKVEESKKGISRTDGRSSSATPTSFTSCPGTSTAKPESTTFSTTAETSSDNVPLLGGDGGSSSKQDSDQPSLTPCQEQLAGLTQLWDDLYGAAHFMQNGHLQQIAFSQLQLDQRTTLARAMGRGCLFQEVEQAMHDYLIREQRPIFGNPSTNQLRPYFLVENPFQMAFLLSLTSTMAYGDRESMS</sequence>
<dbReference type="InterPro" id="IPR000210">
    <property type="entry name" value="BTB/POZ_dom"/>
</dbReference>
<reference evidence="3" key="1">
    <citation type="journal article" date="2020" name="Fungal Divers.">
        <title>Resolving the Mortierellaceae phylogeny through synthesis of multi-gene phylogenetics and phylogenomics.</title>
        <authorList>
            <person name="Vandepol N."/>
            <person name="Liber J."/>
            <person name="Desiro A."/>
            <person name="Na H."/>
            <person name="Kennedy M."/>
            <person name="Barry K."/>
            <person name="Grigoriev I.V."/>
            <person name="Miller A.N."/>
            <person name="O'Donnell K."/>
            <person name="Stajich J.E."/>
            <person name="Bonito G."/>
        </authorList>
    </citation>
    <scope>NUCLEOTIDE SEQUENCE</scope>
    <source>
        <strain evidence="3">BC1065</strain>
    </source>
</reference>
<accession>A0A9P6QNH2</accession>
<dbReference type="EMBL" id="JAAAJB010000001">
    <property type="protein sequence ID" value="KAG0270664.1"/>
    <property type="molecule type" value="Genomic_DNA"/>
</dbReference>
<feature type="compositionally biased region" description="Acidic residues" evidence="1">
    <location>
        <begin position="199"/>
        <end position="215"/>
    </location>
</feature>
<comment type="caution">
    <text evidence="3">The sequence shown here is derived from an EMBL/GenBank/DDBJ whole genome shotgun (WGS) entry which is preliminary data.</text>
</comment>
<evidence type="ECO:0000259" key="2">
    <source>
        <dbReference type="PROSITE" id="PS50097"/>
    </source>
</evidence>
<feature type="region of interest" description="Disordered" evidence="1">
    <location>
        <begin position="630"/>
        <end position="708"/>
    </location>
</feature>
<feature type="region of interest" description="Disordered" evidence="1">
    <location>
        <begin position="23"/>
        <end position="55"/>
    </location>
</feature>
<dbReference type="AlphaFoldDB" id="A0A9P6QNH2"/>
<protein>
    <recommendedName>
        <fullName evidence="2">BTB domain-containing protein</fullName>
    </recommendedName>
</protein>
<gene>
    <name evidence="3" type="ORF">DFQ27_000014</name>
</gene>
<dbReference type="Proteomes" id="UP000807716">
    <property type="component" value="Unassembled WGS sequence"/>
</dbReference>
<evidence type="ECO:0000313" key="4">
    <source>
        <dbReference type="Proteomes" id="UP000807716"/>
    </source>
</evidence>
<proteinExistence type="predicted"/>
<feature type="compositionally biased region" description="Basic and acidic residues" evidence="1">
    <location>
        <begin position="630"/>
        <end position="650"/>
    </location>
</feature>
<name>A0A9P6QNH2_9FUNG</name>
<feature type="region of interest" description="Disordered" evidence="1">
    <location>
        <begin position="155"/>
        <end position="220"/>
    </location>
</feature>